<name>A0A380PBC6_STRGR</name>
<sequence>MGGGRSRAVRGLAAVLLGGVLAGGCAGGGGQPVAVGTGAGERAGALVWGTCPEPSEAEAQVWGAAEHRPAYARHAGRLRCGTLTVPVDWSAPEGRRFGLAVAVLPSTGGGRAEPLALNPGGPGVSGRLMPVGVAGGGARGLLDRYDLVGLDVRGTGRSRPAVCPAAESLDAGPPSAAPSRRSARAHWDRLARAHAACAEADPAWVASLTTADAARDLEALRAALGAPRLHYYGVSWGTSLGVTYRTLFPGRSGRMLLESVVAPDPDLRGLLDGVTRAREQRFERFAGWLADRSARYRLGTDAEAVRTRLLALRDRLTERPLRTPSGTYGSAETEQYLDAEPADRAGAAAALAALARGRAPDGGGDGKARAAAPPLVAPFAGTALLCSQVTHAGSFAEQWAAYGERRTTYPVLGGSRPMFPGSGQVPGTSTCAGLPAPDRPPVEPGRAGGPLLLVAHRDEVVTPLPWARAMRARTGGSLLVVADGEHATVTGGACAGRVTAFFTRPEETPAREAVCEP</sequence>
<dbReference type="GO" id="GO:0016787">
    <property type="term" value="F:hydrolase activity"/>
    <property type="evidence" value="ECO:0007669"/>
    <property type="project" value="UniProtKB-KW"/>
</dbReference>
<feature type="domain" description="AB hydrolase-1" evidence="4">
    <location>
        <begin position="114"/>
        <end position="313"/>
    </location>
</feature>
<evidence type="ECO:0000313" key="6">
    <source>
        <dbReference type="EMBL" id="SUP62541.1"/>
    </source>
</evidence>
<proteinExistence type="inferred from homology"/>
<dbReference type="EMBL" id="UHID01000009">
    <property type="protein sequence ID" value="SUP62541.1"/>
    <property type="molecule type" value="Genomic_DNA"/>
</dbReference>
<evidence type="ECO:0000313" key="7">
    <source>
        <dbReference type="Proteomes" id="UP000254150"/>
    </source>
</evidence>
<organism evidence="6 7">
    <name type="scientific">Streptomyces griseus</name>
    <dbReference type="NCBI Taxonomy" id="1911"/>
    <lineage>
        <taxon>Bacteria</taxon>
        <taxon>Bacillati</taxon>
        <taxon>Actinomycetota</taxon>
        <taxon>Actinomycetes</taxon>
        <taxon>Kitasatosporales</taxon>
        <taxon>Streptomycetaceae</taxon>
        <taxon>Streptomyces</taxon>
    </lineage>
</organism>
<comment type="similarity">
    <text evidence="1">Belongs to the peptidase S33 family.</text>
</comment>
<keyword evidence="2" id="KW-0732">Signal</keyword>
<evidence type="ECO:0000256" key="1">
    <source>
        <dbReference type="ARBA" id="ARBA00010088"/>
    </source>
</evidence>
<dbReference type="Pfam" id="PF08386">
    <property type="entry name" value="Abhydrolase_4"/>
    <property type="match status" value="1"/>
</dbReference>
<dbReference type="PROSITE" id="PS51257">
    <property type="entry name" value="PROKAR_LIPOPROTEIN"/>
    <property type="match status" value="1"/>
</dbReference>
<dbReference type="EC" id="3.4.14.-" evidence="6"/>
<keyword evidence="3 6" id="KW-0378">Hydrolase</keyword>
<dbReference type="PANTHER" id="PTHR43248">
    <property type="entry name" value="2-SUCCINYL-6-HYDROXY-2,4-CYCLOHEXADIENE-1-CARBOXYLATE SYNTHASE"/>
    <property type="match status" value="1"/>
</dbReference>
<dbReference type="SUPFAM" id="SSF53474">
    <property type="entry name" value="alpha/beta-Hydrolases"/>
    <property type="match status" value="1"/>
</dbReference>
<dbReference type="AlphaFoldDB" id="A0A380PBC6"/>
<reference evidence="6 7" key="1">
    <citation type="submission" date="2018-06" db="EMBL/GenBank/DDBJ databases">
        <authorList>
            <consortium name="Pathogen Informatics"/>
            <person name="Doyle S."/>
        </authorList>
    </citation>
    <scope>NUCLEOTIDE SEQUENCE [LARGE SCALE GENOMIC DNA]</scope>
    <source>
        <strain evidence="6 7">NCTC7807</strain>
    </source>
</reference>
<dbReference type="Proteomes" id="UP000254150">
    <property type="component" value="Unassembled WGS sequence"/>
</dbReference>
<evidence type="ECO:0000259" key="5">
    <source>
        <dbReference type="Pfam" id="PF08386"/>
    </source>
</evidence>
<dbReference type="InterPro" id="IPR000073">
    <property type="entry name" value="AB_hydrolase_1"/>
</dbReference>
<evidence type="ECO:0000256" key="2">
    <source>
        <dbReference type="ARBA" id="ARBA00022729"/>
    </source>
</evidence>
<evidence type="ECO:0000256" key="3">
    <source>
        <dbReference type="ARBA" id="ARBA00022801"/>
    </source>
</evidence>
<accession>A0A380PBC6</accession>
<dbReference type="Pfam" id="PF00561">
    <property type="entry name" value="Abhydrolase_1"/>
    <property type="match status" value="1"/>
</dbReference>
<dbReference type="InterPro" id="IPR051601">
    <property type="entry name" value="Serine_prot/Carboxylest_S33"/>
</dbReference>
<dbReference type="InterPro" id="IPR013595">
    <property type="entry name" value="Pept_S33_TAP-like_C"/>
</dbReference>
<evidence type="ECO:0000259" key="4">
    <source>
        <dbReference type="Pfam" id="PF00561"/>
    </source>
</evidence>
<dbReference type="Gene3D" id="3.40.50.1820">
    <property type="entry name" value="alpha/beta hydrolase"/>
    <property type="match status" value="1"/>
</dbReference>
<dbReference type="PANTHER" id="PTHR43248:SF29">
    <property type="entry name" value="TRIPEPTIDYL AMINOPEPTIDASE"/>
    <property type="match status" value="1"/>
</dbReference>
<protein>
    <submittedName>
        <fullName evidence="6">Secreted hydrolase</fullName>
        <ecNumber evidence="6">3.4.14.-</ecNumber>
    </submittedName>
</protein>
<gene>
    <name evidence="6" type="primary">tap_8</name>
    <name evidence="6" type="ORF">NCTC7807_05707</name>
</gene>
<dbReference type="InterPro" id="IPR029058">
    <property type="entry name" value="AB_hydrolase_fold"/>
</dbReference>
<feature type="domain" description="Peptidase S33 tripeptidyl aminopeptidase-like C-terminal" evidence="5">
    <location>
        <begin position="424"/>
        <end position="515"/>
    </location>
</feature>